<feature type="domain" description="HTH lacI-type" evidence="4">
    <location>
        <begin position="10"/>
        <end position="64"/>
    </location>
</feature>
<dbReference type="GO" id="GO:0000976">
    <property type="term" value="F:transcription cis-regulatory region binding"/>
    <property type="evidence" value="ECO:0007669"/>
    <property type="project" value="TreeGrafter"/>
</dbReference>
<dbReference type="SUPFAM" id="SSF53822">
    <property type="entry name" value="Periplasmic binding protein-like I"/>
    <property type="match status" value="1"/>
</dbReference>
<dbReference type="CDD" id="cd06278">
    <property type="entry name" value="PBP1_LacI-like"/>
    <property type="match status" value="1"/>
</dbReference>
<reference evidence="5 6" key="1">
    <citation type="submission" date="2019-07" db="EMBL/GenBank/DDBJ databases">
        <title>Novel species isolated from glacier.</title>
        <authorList>
            <person name="Liu Q."/>
            <person name="Xin Y.-H."/>
        </authorList>
    </citation>
    <scope>NUCLEOTIDE SEQUENCE [LARGE SCALE GENOMIC DNA]</scope>
    <source>
        <strain evidence="5 6">LB1R16</strain>
    </source>
</reference>
<dbReference type="GO" id="GO:0003700">
    <property type="term" value="F:DNA-binding transcription factor activity"/>
    <property type="evidence" value="ECO:0007669"/>
    <property type="project" value="TreeGrafter"/>
</dbReference>
<keyword evidence="6" id="KW-1185">Reference proteome</keyword>
<protein>
    <submittedName>
        <fullName evidence="5">LacI family transcriptional regulator</fullName>
    </submittedName>
</protein>
<dbReference type="AlphaFoldDB" id="A0A552UHQ7"/>
<dbReference type="SUPFAM" id="SSF47413">
    <property type="entry name" value="lambda repressor-like DNA-binding domains"/>
    <property type="match status" value="1"/>
</dbReference>
<sequence>MSSKPSKRAATCYDVARRAGVSQSSVSRSFRPGCVISPKMRDRVLSAAAELGYHPNALAQSLTTRRSNLVAILISTVTNRTYPEMLSALTDRLSQHGMRALLFTSESNLVPADALEQIWRFKVDGAIAIARLSDEQVLQFNDHGVPLVLYNRISDIGTVGSVCCDSVRGEGLLVDGLLAAGHRRFGVIAGLEHSHVGDERLRATLDRLDAAGLPAIAVKRGGYDYASGREAFDALLAEAGQLDAVVCANDLMAIGAIDAAREQGLNVPGDLSVVGFDGVGPAEWASYRLSTIRQPVERMVNSAVTMLLDRVEDPDQPAERRLFMGEFIRGASARL</sequence>
<evidence type="ECO:0000259" key="4">
    <source>
        <dbReference type="PROSITE" id="PS50932"/>
    </source>
</evidence>
<dbReference type="InterPro" id="IPR010982">
    <property type="entry name" value="Lambda_DNA-bd_dom_sf"/>
</dbReference>
<keyword evidence="1" id="KW-0805">Transcription regulation</keyword>
<dbReference type="Pfam" id="PF13377">
    <property type="entry name" value="Peripla_BP_3"/>
    <property type="match status" value="1"/>
</dbReference>
<dbReference type="Gene3D" id="3.40.50.2300">
    <property type="match status" value="2"/>
</dbReference>
<dbReference type="PANTHER" id="PTHR30146">
    <property type="entry name" value="LACI-RELATED TRANSCRIPTIONAL REPRESSOR"/>
    <property type="match status" value="1"/>
</dbReference>
<gene>
    <name evidence="5" type="ORF">FMM06_06360</name>
</gene>
<dbReference type="Gene3D" id="1.10.260.40">
    <property type="entry name" value="lambda repressor-like DNA-binding domains"/>
    <property type="match status" value="1"/>
</dbReference>
<organism evidence="5 6">
    <name type="scientific">Glacieibacterium frigidum</name>
    <dbReference type="NCBI Taxonomy" id="2593303"/>
    <lineage>
        <taxon>Bacteria</taxon>
        <taxon>Pseudomonadati</taxon>
        <taxon>Pseudomonadota</taxon>
        <taxon>Alphaproteobacteria</taxon>
        <taxon>Sphingomonadales</taxon>
        <taxon>Sphingosinicellaceae</taxon>
        <taxon>Glacieibacterium</taxon>
    </lineage>
</organism>
<keyword evidence="3" id="KW-0804">Transcription</keyword>
<evidence type="ECO:0000313" key="5">
    <source>
        <dbReference type="EMBL" id="TRW17756.1"/>
    </source>
</evidence>
<proteinExistence type="predicted"/>
<evidence type="ECO:0000256" key="2">
    <source>
        <dbReference type="ARBA" id="ARBA00023125"/>
    </source>
</evidence>
<evidence type="ECO:0000313" key="6">
    <source>
        <dbReference type="Proteomes" id="UP000317894"/>
    </source>
</evidence>
<dbReference type="InterPro" id="IPR046335">
    <property type="entry name" value="LacI/GalR-like_sensor"/>
</dbReference>
<evidence type="ECO:0000256" key="3">
    <source>
        <dbReference type="ARBA" id="ARBA00023163"/>
    </source>
</evidence>
<dbReference type="PROSITE" id="PS50932">
    <property type="entry name" value="HTH_LACI_2"/>
    <property type="match status" value="1"/>
</dbReference>
<keyword evidence="2" id="KW-0238">DNA-binding</keyword>
<dbReference type="Pfam" id="PF00356">
    <property type="entry name" value="LacI"/>
    <property type="match status" value="1"/>
</dbReference>
<dbReference type="InterPro" id="IPR028082">
    <property type="entry name" value="Peripla_BP_I"/>
</dbReference>
<comment type="caution">
    <text evidence="5">The sequence shown here is derived from an EMBL/GenBank/DDBJ whole genome shotgun (WGS) entry which is preliminary data.</text>
</comment>
<dbReference type="EMBL" id="VJWA01000001">
    <property type="protein sequence ID" value="TRW17756.1"/>
    <property type="molecule type" value="Genomic_DNA"/>
</dbReference>
<dbReference type="SMART" id="SM00354">
    <property type="entry name" value="HTH_LACI"/>
    <property type="match status" value="1"/>
</dbReference>
<dbReference type="Proteomes" id="UP000317894">
    <property type="component" value="Unassembled WGS sequence"/>
</dbReference>
<name>A0A552UHQ7_9SPHN</name>
<dbReference type="OrthoDB" id="8433438at2"/>
<dbReference type="RefSeq" id="WP_144236448.1">
    <property type="nucleotide sequence ID" value="NZ_VJWA01000001.1"/>
</dbReference>
<dbReference type="PANTHER" id="PTHR30146:SF109">
    <property type="entry name" value="HTH-TYPE TRANSCRIPTIONAL REGULATOR GALS"/>
    <property type="match status" value="1"/>
</dbReference>
<dbReference type="InterPro" id="IPR000843">
    <property type="entry name" value="HTH_LacI"/>
</dbReference>
<evidence type="ECO:0000256" key="1">
    <source>
        <dbReference type="ARBA" id="ARBA00023015"/>
    </source>
</evidence>
<dbReference type="CDD" id="cd01392">
    <property type="entry name" value="HTH_LacI"/>
    <property type="match status" value="1"/>
</dbReference>
<accession>A0A552UHQ7</accession>